<dbReference type="Proteomes" id="UP000242381">
    <property type="component" value="Unassembled WGS sequence"/>
</dbReference>
<feature type="domain" description="Utp8 C-terminal" evidence="1">
    <location>
        <begin position="513"/>
        <end position="822"/>
    </location>
</feature>
<name>A0A1X0SDK5_RHIZD</name>
<dbReference type="PANTHER" id="PTHR15633">
    <property type="entry name" value="NUCLEOLAR PROTEIN 11"/>
    <property type="match status" value="1"/>
</dbReference>
<reference evidence="2 3" key="1">
    <citation type="journal article" date="2016" name="Proc. Natl. Acad. Sci. U.S.A.">
        <title>Lipid metabolic changes in an early divergent fungus govern the establishment of a mutualistic symbiosis with endobacteria.</title>
        <authorList>
            <person name="Lastovetsky O.A."/>
            <person name="Gaspar M.L."/>
            <person name="Mondo S.J."/>
            <person name="LaButti K.M."/>
            <person name="Sandor L."/>
            <person name="Grigoriev I.V."/>
            <person name="Henry S.A."/>
            <person name="Pawlowska T.E."/>
        </authorList>
    </citation>
    <scope>NUCLEOTIDE SEQUENCE [LARGE SCALE GENOMIC DNA]</scope>
    <source>
        <strain evidence="2 3">ATCC 11559</strain>
    </source>
</reference>
<proteinExistence type="predicted"/>
<dbReference type="Pfam" id="PF22542">
    <property type="entry name" value="Utp8_C"/>
    <property type="match status" value="1"/>
</dbReference>
<evidence type="ECO:0000259" key="1">
    <source>
        <dbReference type="Pfam" id="PF22542"/>
    </source>
</evidence>
<accession>A0A1X0SDK5</accession>
<dbReference type="GO" id="GO:0030490">
    <property type="term" value="P:maturation of SSU-rRNA"/>
    <property type="evidence" value="ECO:0007669"/>
    <property type="project" value="InterPro"/>
</dbReference>
<dbReference type="GO" id="GO:0005730">
    <property type="term" value="C:nucleolus"/>
    <property type="evidence" value="ECO:0007669"/>
    <property type="project" value="TreeGrafter"/>
</dbReference>
<dbReference type="InterPro" id="IPR053881">
    <property type="entry name" value="Utp8_C"/>
</dbReference>
<organism evidence="2 3">
    <name type="scientific">Rhizopus microsporus</name>
    <dbReference type="NCBI Taxonomy" id="58291"/>
    <lineage>
        <taxon>Eukaryota</taxon>
        <taxon>Fungi</taxon>
        <taxon>Fungi incertae sedis</taxon>
        <taxon>Mucoromycota</taxon>
        <taxon>Mucoromycotina</taxon>
        <taxon>Mucoromycetes</taxon>
        <taxon>Mucorales</taxon>
        <taxon>Mucorineae</taxon>
        <taxon>Rhizopodaceae</taxon>
        <taxon>Rhizopus</taxon>
    </lineage>
</organism>
<dbReference type="GO" id="GO:0003723">
    <property type="term" value="F:RNA binding"/>
    <property type="evidence" value="ECO:0007669"/>
    <property type="project" value="TreeGrafter"/>
</dbReference>
<dbReference type="InterPro" id="IPR042859">
    <property type="entry name" value="NOL11"/>
</dbReference>
<gene>
    <name evidence="2" type="ORF">BCV71DRAFT_241138</name>
</gene>
<dbReference type="OMA" id="CCIPSSM"/>
<sequence>MPGFVLEEAFPLARFNKKLNEDSSRLFTVSINALESVLDPIHTADRSDTADQVAVTVQGEGFKIYNTIDQKCIKSWNAPPGVLFAAPATHQDGGSDPESTDYTYAIIASSPDLLKDEEYKTVWLWKNIKNNDNDNLDHITKSFDERISAIHISPVLQSHVIMIGESGSVELNTKDLERLIAKQKGQKNTRVVWSTVFVTSNAHCCIPSSMVPPRSTIVVTVSNSVGSDTYTVKLDYVNVERRSIDNLASVDIKLAEKPIAFTLDPIDGRLTILSVAGTWTVWRLQLKYSSSKKIASHLTEHLSIKLNGYRFSDKSLGNVAATAPLGDSYVAMIAPRTGNKKGSSEAEHVVSVWDIKYGTLQAEQTIKTSEKNVANKNCVCSIATLPNSHLAITISFIDAQGSKNNEKSSKKTVDTTSVVMLCPYYSEPVSLMAAMGKMKQTVEFMGISEDLDSTDNIGYSRSGKETVMREIHFSADLQDSDEIYEKWVSKIHKIQDVEAKVLADLLRPDISEDKFVDTFFDYIHVKRIDVAEDNDTTMTEAHLEAKTEQYRNIMLNRFQPSKKKSVELSQFFVSKIVSRCFESQGDNGFWPLDVLLYLMKKSLIRSNYCEKGIINALLERKEWALLPIILETVHDIPENDLVTLIKALISMHNENSKEWDTARFNTYFKSIVEAPRNDIFLQQSLKRINAAELPIILQTLAVWLKEKSSNLNNRSNIVDFCNSILDVHFPTLILEPSLQSVVHTLRELTSHEIEVIDDLEQLRNILGAYNRKHKHARAKKSLERKARQENADAPYDELTRFRKKKNGKFGGEQGIPVYRVEVFRF</sequence>
<protein>
    <recommendedName>
        <fullName evidence="1">Utp8 C-terminal domain-containing protein</fullName>
    </recommendedName>
</protein>
<dbReference type="EMBL" id="KV921268">
    <property type="protein sequence ID" value="ORE22337.1"/>
    <property type="molecule type" value="Genomic_DNA"/>
</dbReference>
<dbReference type="AlphaFoldDB" id="A0A1X0SDK5"/>
<evidence type="ECO:0000313" key="2">
    <source>
        <dbReference type="EMBL" id="ORE22337.1"/>
    </source>
</evidence>
<dbReference type="PANTHER" id="PTHR15633:SF2">
    <property type="entry name" value="NUCLEOLAR PROTEIN 11"/>
    <property type="match status" value="1"/>
</dbReference>
<dbReference type="VEuPathDB" id="FungiDB:BCV72DRAFT_280763"/>
<evidence type="ECO:0000313" key="3">
    <source>
        <dbReference type="Proteomes" id="UP000242381"/>
    </source>
</evidence>